<dbReference type="Proteomes" id="UP000198901">
    <property type="component" value="Unassembled WGS sequence"/>
</dbReference>
<dbReference type="PANTHER" id="PTHR34817">
    <property type="entry name" value="NUCLEOTIDYLTRANSFERASE"/>
    <property type="match status" value="1"/>
</dbReference>
<evidence type="ECO:0000313" key="1">
    <source>
        <dbReference type="EMBL" id="SDL43239.1"/>
    </source>
</evidence>
<dbReference type="InterPro" id="IPR018775">
    <property type="entry name" value="RlaP"/>
</dbReference>
<protein>
    <submittedName>
        <fullName evidence="1">Predicted nucleotidyltransferase</fullName>
    </submittedName>
</protein>
<keyword evidence="1" id="KW-0808">Transferase</keyword>
<dbReference type="AlphaFoldDB" id="A0A1G9K0E1"/>
<dbReference type="GO" id="GO:0016740">
    <property type="term" value="F:transferase activity"/>
    <property type="evidence" value="ECO:0007669"/>
    <property type="project" value="UniProtKB-KW"/>
</dbReference>
<name>A0A1G9K0E1_9BACT</name>
<organism evidence="1 2">
    <name type="scientific">Siphonobacter aquaeclarae</name>
    <dbReference type="NCBI Taxonomy" id="563176"/>
    <lineage>
        <taxon>Bacteria</taxon>
        <taxon>Pseudomonadati</taxon>
        <taxon>Bacteroidota</taxon>
        <taxon>Cytophagia</taxon>
        <taxon>Cytophagales</taxon>
        <taxon>Cytophagaceae</taxon>
        <taxon>Siphonobacter</taxon>
    </lineage>
</organism>
<keyword evidence="2" id="KW-1185">Reference proteome</keyword>
<dbReference type="RefSeq" id="WP_093198193.1">
    <property type="nucleotide sequence ID" value="NZ_FNGS01000002.1"/>
</dbReference>
<sequence length="349" mass="40024">MTIKDLHEKGLVLFDAISGSRAYGLATDTSDTDKKGVFYLPRDHFFGMEYIPQVGSDRNDIVYYEVGRFAELLSKSNPGALELLATPESCVLYRHPLMELFLPEFVLSKQAQTTFSGYAMTQIKKANGLNRKMRTPEPEERKSLLDFCFVPDKARTIPVRNWLAASELREEHCRLTRLDHTRGLYAIHYDPADTFGGLTAGDQIRCSSVPKDSPVVAYLFCHQDGYEMHCRRHREYRDWLANRNEERYRVNEQHANGYDAKNMMHTIRLLEVALRLFQTGRLEIVSDNRVELLSIKRGEWSYDDLLARAEQLIRETDAAAAISDLPAEPDRPRIEKALVGIRDVLYSGT</sequence>
<dbReference type="OrthoDB" id="243791at2"/>
<dbReference type="Pfam" id="PF10127">
    <property type="entry name" value="RlaP"/>
    <property type="match status" value="1"/>
</dbReference>
<gene>
    <name evidence="1" type="ORF">SAMN04488090_0830</name>
</gene>
<reference evidence="1 2" key="1">
    <citation type="submission" date="2016-10" db="EMBL/GenBank/DDBJ databases">
        <authorList>
            <person name="de Groot N.N."/>
        </authorList>
    </citation>
    <scope>NUCLEOTIDE SEQUENCE [LARGE SCALE GENOMIC DNA]</scope>
    <source>
        <strain evidence="1 2">DSM 21668</strain>
    </source>
</reference>
<evidence type="ECO:0000313" key="2">
    <source>
        <dbReference type="Proteomes" id="UP000198901"/>
    </source>
</evidence>
<dbReference type="PANTHER" id="PTHR34817:SF2">
    <property type="entry name" value="NUCLEOTIDYLTRANSFERASE"/>
    <property type="match status" value="1"/>
</dbReference>
<accession>A0A1G9K0E1</accession>
<dbReference type="STRING" id="563176.SAMN04488090_0830"/>
<dbReference type="EMBL" id="FNGS01000002">
    <property type="protein sequence ID" value="SDL43239.1"/>
    <property type="molecule type" value="Genomic_DNA"/>
</dbReference>
<proteinExistence type="predicted"/>